<organism evidence="2 3">
    <name type="scientific">Campylobacter subantarcticus LMG 24374</name>
    <dbReference type="NCBI Taxonomy" id="1388751"/>
    <lineage>
        <taxon>Bacteria</taxon>
        <taxon>Pseudomonadati</taxon>
        <taxon>Campylobacterota</taxon>
        <taxon>Epsilonproteobacteria</taxon>
        <taxon>Campylobacterales</taxon>
        <taxon>Campylobacteraceae</taxon>
        <taxon>Campylobacter</taxon>
    </lineage>
</organism>
<reference evidence="2 3" key="1">
    <citation type="journal article" date="2014" name="Genome Biol. Evol.">
        <title>Comparative Genomics of the Campylobacter lari Group.</title>
        <authorList>
            <person name="Miller W.G."/>
            <person name="Yee E."/>
            <person name="Chapman M.H."/>
            <person name="Smith T.P."/>
            <person name="Bono J.L."/>
            <person name="Huynh S."/>
            <person name="Parker C.T."/>
            <person name="Vandamme P."/>
            <person name="Luong K."/>
            <person name="Korlach J."/>
        </authorList>
    </citation>
    <scope>NUCLEOTIDE SEQUENCE [LARGE SCALE GENOMIC DNA]</scope>
    <source>
        <strain evidence="2 3">LMG 24374</strain>
    </source>
</reference>
<sequence>MNLVYEDRISLKDIDMSLIDDFSYVFYYSKRLGFLGIKIRMFQMLKICLICFLIVLILIILCYIGKLQKSLEWHIVFEIFKYYEHSVAN</sequence>
<dbReference type="KEGG" id="csm:CSUB8521_0059"/>
<evidence type="ECO:0000313" key="3">
    <source>
        <dbReference type="Proteomes" id="UP000031135"/>
    </source>
</evidence>
<keyword evidence="1" id="KW-0812">Transmembrane</keyword>
<proteinExistence type="predicted"/>
<dbReference type="HOGENOM" id="CLU_2449073_0_0_7"/>
<dbReference type="EMBL" id="CP007772">
    <property type="protein sequence ID" value="AJC89961.1"/>
    <property type="molecule type" value="Genomic_DNA"/>
</dbReference>
<dbReference type="Proteomes" id="UP000031135">
    <property type="component" value="Chromosome"/>
</dbReference>
<keyword evidence="1" id="KW-0472">Membrane</keyword>
<evidence type="ECO:0000256" key="1">
    <source>
        <dbReference type="SAM" id="Phobius"/>
    </source>
</evidence>
<gene>
    <name evidence="2" type="ORF">CSUB8521_0059</name>
</gene>
<name>A0A0A8H7B0_9BACT</name>
<protein>
    <submittedName>
        <fullName evidence="2">Uncharacterized protein</fullName>
    </submittedName>
</protein>
<accession>A0A0A8H7B0</accession>
<feature type="transmembrane region" description="Helical" evidence="1">
    <location>
        <begin position="44"/>
        <end position="64"/>
    </location>
</feature>
<dbReference type="AlphaFoldDB" id="A0A0A8H7B0"/>
<keyword evidence="1" id="KW-1133">Transmembrane helix</keyword>
<evidence type="ECO:0000313" key="2">
    <source>
        <dbReference type="EMBL" id="AJC89961.1"/>
    </source>
</evidence>